<dbReference type="GO" id="GO:0050661">
    <property type="term" value="F:NADP binding"/>
    <property type="evidence" value="ECO:0007669"/>
    <property type="project" value="UniProtKB-UniRule"/>
</dbReference>
<keyword evidence="4 6" id="KW-0521">NADP</keyword>
<dbReference type="PATRIC" id="fig|1423806.3.peg.1093"/>
<name>A0A023D0P6_9LACO</name>
<evidence type="ECO:0000256" key="3">
    <source>
        <dbReference type="ARBA" id="ARBA00022827"/>
    </source>
</evidence>
<dbReference type="OrthoDB" id="9806179at2"/>
<accession>A0A023D0P6</accession>
<feature type="domain" description="FAD/NAD(P)-binding" evidence="7">
    <location>
        <begin position="7"/>
        <end position="302"/>
    </location>
</feature>
<keyword evidence="3 6" id="KW-0274">FAD</keyword>
<feature type="binding site" evidence="6">
    <location>
        <position position="324"/>
    </location>
    <ligand>
        <name>FAD</name>
        <dbReference type="ChEBI" id="CHEBI:57692"/>
    </ligand>
</feature>
<evidence type="ECO:0000313" key="8">
    <source>
        <dbReference type="EMBL" id="KRN06455.1"/>
    </source>
</evidence>
<reference evidence="8 9" key="1">
    <citation type="journal article" date="2015" name="Genome Announc.">
        <title>Expanding the biotechnology potential of lactobacilli through comparative genomics of 213 strains and associated genera.</title>
        <authorList>
            <person name="Sun Z."/>
            <person name="Harris H.M."/>
            <person name="McCann A."/>
            <person name="Guo C."/>
            <person name="Argimon S."/>
            <person name="Zhang W."/>
            <person name="Yang X."/>
            <person name="Jeffery I.B."/>
            <person name="Cooney J.C."/>
            <person name="Kagawa T.F."/>
            <person name="Liu W."/>
            <person name="Song Y."/>
            <person name="Salvetti E."/>
            <person name="Wrobel A."/>
            <person name="Rasinkangas P."/>
            <person name="Parkhill J."/>
            <person name="Rea M.C."/>
            <person name="O'Sullivan O."/>
            <person name="Ritari J."/>
            <person name="Douillard F.P."/>
            <person name="Paul Ross R."/>
            <person name="Yang R."/>
            <person name="Briner A.E."/>
            <person name="Felis G.E."/>
            <person name="de Vos W.M."/>
            <person name="Barrangou R."/>
            <person name="Klaenhammer T.R."/>
            <person name="Caufield P.W."/>
            <person name="Cui Y."/>
            <person name="Zhang H."/>
            <person name="O'Toole P.W."/>
        </authorList>
    </citation>
    <scope>NUCLEOTIDE SEQUENCE [LARGE SCALE GENOMIC DNA]</scope>
    <source>
        <strain evidence="8 9">DSM 21376</strain>
    </source>
</reference>
<protein>
    <recommendedName>
        <fullName evidence="6">Ferredoxin--NADP reductase</fullName>
        <shortName evidence="6">FNR</shortName>
        <shortName evidence="6">Fd-NADP(+) reductase</shortName>
        <ecNumber evidence="6">1.18.1.2</ecNumber>
    </recommendedName>
</protein>
<dbReference type="STRING" id="1423806.FD15_GL001076"/>
<dbReference type="InterPro" id="IPR050097">
    <property type="entry name" value="Ferredoxin-NADP_redctase_2"/>
</dbReference>
<dbReference type="InterPro" id="IPR023753">
    <property type="entry name" value="FAD/NAD-binding_dom"/>
</dbReference>
<feature type="binding site" evidence="6">
    <location>
        <position position="122"/>
    </location>
    <ligand>
        <name>FAD</name>
        <dbReference type="ChEBI" id="CHEBI:57692"/>
    </ligand>
</feature>
<feature type="binding site" evidence="6">
    <location>
        <position position="89"/>
    </location>
    <ligand>
        <name>FAD</name>
        <dbReference type="ChEBI" id="CHEBI:57692"/>
    </ligand>
</feature>
<evidence type="ECO:0000256" key="2">
    <source>
        <dbReference type="ARBA" id="ARBA00022630"/>
    </source>
</evidence>
<dbReference type="Gene3D" id="3.50.50.60">
    <property type="entry name" value="FAD/NAD(P)-binding domain"/>
    <property type="match status" value="2"/>
</dbReference>
<dbReference type="PANTHER" id="PTHR48105">
    <property type="entry name" value="THIOREDOXIN REDUCTASE 1-RELATED-RELATED"/>
    <property type="match status" value="1"/>
</dbReference>
<feature type="binding site" evidence="6">
    <location>
        <position position="36"/>
    </location>
    <ligand>
        <name>FAD</name>
        <dbReference type="ChEBI" id="CHEBI:57692"/>
    </ligand>
</feature>
<proteinExistence type="inferred from homology"/>
<evidence type="ECO:0000259" key="7">
    <source>
        <dbReference type="Pfam" id="PF07992"/>
    </source>
</evidence>
<dbReference type="GO" id="GO:0050660">
    <property type="term" value="F:flavin adenine dinucleotide binding"/>
    <property type="evidence" value="ECO:0007669"/>
    <property type="project" value="UniProtKB-UniRule"/>
</dbReference>
<gene>
    <name evidence="8" type="ORF">FD15_GL001076</name>
</gene>
<feature type="binding site" evidence="6">
    <location>
        <position position="284"/>
    </location>
    <ligand>
        <name>FAD</name>
        <dbReference type="ChEBI" id="CHEBI:57692"/>
    </ligand>
</feature>
<dbReference type="HAMAP" id="MF_01685">
    <property type="entry name" value="FENR2"/>
    <property type="match status" value="1"/>
</dbReference>
<dbReference type="Proteomes" id="UP000050961">
    <property type="component" value="Unassembled WGS sequence"/>
</dbReference>
<dbReference type="PRINTS" id="PR00368">
    <property type="entry name" value="FADPNR"/>
</dbReference>
<dbReference type="EMBL" id="AYZF01000011">
    <property type="protein sequence ID" value="KRN06455.1"/>
    <property type="molecule type" value="Genomic_DNA"/>
</dbReference>
<dbReference type="GO" id="GO:0004324">
    <property type="term" value="F:ferredoxin-NADP+ reductase activity"/>
    <property type="evidence" value="ECO:0007669"/>
    <property type="project" value="UniProtKB-UniRule"/>
</dbReference>
<dbReference type="InterPro" id="IPR036188">
    <property type="entry name" value="FAD/NAD-bd_sf"/>
</dbReference>
<comment type="subunit">
    <text evidence="1 6">Homodimer.</text>
</comment>
<feature type="binding site" evidence="6">
    <location>
        <position position="49"/>
    </location>
    <ligand>
        <name>FAD</name>
        <dbReference type="ChEBI" id="CHEBI:57692"/>
    </ligand>
</feature>
<evidence type="ECO:0000256" key="1">
    <source>
        <dbReference type="ARBA" id="ARBA00011738"/>
    </source>
</evidence>
<dbReference type="RefSeq" id="WP_034989885.1">
    <property type="nucleotide sequence ID" value="NZ_AYZF01000011.1"/>
</dbReference>
<organism evidence="8 9">
    <name type="scientific">Liquorilactobacillus sucicola DSM 21376 = JCM 15457</name>
    <dbReference type="NCBI Taxonomy" id="1423806"/>
    <lineage>
        <taxon>Bacteria</taxon>
        <taxon>Bacillati</taxon>
        <taxon>Bacillota</taxon>
        <taxon>Bacilli</taxon>
        <taxon>Lactobacillales</taxon>
        <taxon>Lactobacillaceae</taxon>
        <taxon>Liquorilactobacillus</taxon>
    </lineage>
</organism>
<keyword evidence="9" id="KW-1185">Reference proteome</keyword>
<evidence type="ECO:0000256" key="5">
    <source>
        <dbReference type="ARBA" id="ARBA00023002"/>
    </source>
</evidence>
<comment type="similarity">
    <text evidence="6">Belongs to the ferredoxin--NADP reductase type 2 family.</text>
</comment>
<keyword evidence="2 6" id="KW-0285">Flavoprotein</keyword>
<dbReference type="InterPro" id="IPR022890">
    <property type="entry name" value="Fd--NADP_Rdtase_type_2"/>
</dbReference>
<dbReference type="EC" id="1.18.1.2" evidence="6"/>
<dbReference type="PRINTS" id="PR00469">
    <property type="entry name" value="PNDRDTASEII"/>
</dbReference>
<dbReference type="AlphaFoldDB" id="A0A023D0P6"/>
<evidence type="ECO:0000256" key="6">
    <source>
        <dbReference type="HAMAP-Rule" id="MF_01685"/>
    </source>
</evidence>
<comment type="caution">
    <text evidence="6">Lacks conserved residue(s) required for the propagation of feature annotation.</text>
</comment>
<feature type="binding site" evidence="6">
    <location>
        <position position="44"/>
    </location>
    <ligand>
        <name>FAD</name>
        <dbReference type="ChEBI" id="CHEBI:57692"/>
    </ligand>
</feature>
<evidence type="ECO:0000256" key="4">
    <source>
        <dbReference type="ARBA" id="ARBA00022857"/>
    </source>
</evidence>
<dbReference type="SUPFAM" id="SSF51905">
    <property type="entry name" value="FAD/NAD(P)-binding domain"/>
    <property type="match status" value="1"/>
</dbReference>
<evidence type="ECO:0000313" key="9">
    <source>
        <dbReference type="Proteomes" id="UP000050961"/>
    </source>
</evidence>
<comment type="caution">
    <text evidence="8">The sequence shown here is derived from an EMBL/GenBank/DDBJ whole genome shotgun (WGS) entry which is preliminary data.</text>
</comment>
<dbReference type="eggNOG" id="COG0492">
    <property type="taxonomic scope" value="Bacteria"/>
</dbReference>
<dbReference type="Pfam" id="PF07992">
    <property type="entry name" value="Pyr_redox_2"/>
    <property type="match status" value="1"/>
</dbReference>
<sequence length="336" mass="37590">MSIQNYYDITVIGGGPVGLFTTTYARMHNANVQIIESLDQLGGQANTLFPTKNIYDIPGFSSIKASALIDHLINQVKMFSPDIFLNETVENLEKTSEGFRVTTSKRVTYSRSVIITTGIGSFQPRRLAVAEAHKLEGNQLRYFIQDPQEFKNKDIVIAGGGDSAVDWALELAQTASSLHIVHRRDRFRALEANVDKLAQTDTIFDTPYLINDVQKRNDDKINITLKKVKSDEQKRITADYLLVNYGFISDNKLLHSWDLETEHNLITVARNMETSIPGVFAAGDIVSYSGRANLIATGFGEAPIAVNSAMRYVYPDLRQAVHSTQLMKHFLAKEDK</sequence>
<comment type="cofactor">
    <cofactor evidence="6">
        <name>FAD</name>
        <dbReference type="ChEBI" id="CHEBI:57692"/>
    </cofactor>
    <text evidence="6">Binds 1 FAD per subunit.</text>
</comment>
<keyword evidence="5 6" id="KW-0560">Oxidoreductase</keyword>
<comment type="catalytic activity">
    <reaction evidence="6">
        <text>2 reduced [2Fe-2S]-[ferredoxin] + NADP(+) + H(+) = 2 oxidized [2Fe-2S]-[ferredoxin] + NADPH</text>
        <dbReference type="Rhea" id="RHEA:20125"/>
        <dbReference type="Rhea" id="RHEA-COMP:10000"/>
        <dbReference type="Rhea" id="RHEA-COMP:10001"/>
        <dbReference type="ChEBI" id="CHEBI:15378"/>
        <dbReference type="ChEBI" id="CHEBI:33737"/>
        <dbReference type="ChEBI" id="CHEBI:33738"/>
        <dbReference type="ChEBI" id="CHEBI:57783"/>
        <dbReference type="ChEBI" id="CHEBI:58349"/>
        <dbReference type="EC" id="1.18.1.2"/>
    </reaction>
</comment>